<name>T5A5S7_OPHSC</name>
<organism evidence="3 4">
    <name type="scientific">Ophiocordyceps sinensis (strain Co18 / CGMCC 3.14243)</name>
    <name type="common">Yarsagumba caterpillar fungus</name>
    <name type="synonym">Hirsutella sinensis</name>
    <dbReference type="NCBI Taxonomy" id="911162"/>
    <lineage>
        <taxon>Eukaryota</taxon>
        <taxon>Fungi</taxon>
        <taxon>Dikarya</taxon>
        <taxon>Ascomycota</taxon>
        <taxon>Pezizomycotina</taxon>
        <taxon>Sordariomycetes</taxon>
        <taxon>Hypocreomycetidae</taxon>
        <taxon>Hypocreales</taxon>
        <taxon>Ophiocordycipitaceae</taxon>
        <taxon>Ophiocordyceps</taxon>
    </lineage>
</organism>
<dbReference type="HOGENOM" id="CLU_421551_0_0_1"/>
<dbReference type="EMBL" id="KE656856">
    <property type="protein sequence ID" value="EQK97750.1"/>
    <property type="molecule type" value="Genomic_DNA"/>
</dbReference>
<accession>T5A5S7</accession>
<proteinExistence type="predicted"/>
<dbReference type="eggNOG" id="ENOG502T4KG">
    <property type="taxonomic scope" value="Eukaryota"/>
</dbReference>
<gene>
    <name evidence="3" type="ORF">OCS_06537</name>
</gene>
<dbReference type="Proteomes" id="UP000019374">
    <property type="component" value="Unassembled WGS sequence"/>
</dbReference>
<evidence type="ECO:0000313" key="3">
    <source>
        <dbReference type="EMBL" id="EQK97750.1"/>
    </source>
</evidence>
<evidence type="ECO:0000313" key="4">
    <source>
        <dbReference type="Proteomes" id="UP000019374"/>
    </source>
</evidence>
<keyword evidence="2" id="KW-1133">Transmembrane helix</keyword>
<reference evidence="3 4" key="1">
    <citation type="journal article" date="2013" name="Chin. Sci. Bull.">
        <title>Genome survey uncovers the secrets of sex and lifestyle in caterpillar fungus.</title>
        <authorList>
            <person name="Hu X."/>
            <person name="Zhang Y."/>
            <person name="Xiao G."/>
            <person name="Zheng P."/>
            <person name="Xia Y."/>
            <person name="Zhang X."/>
            <person name="St Leger R.J."/>
            <person name="Liu X."/>
            <person name="Wang C."/>
        </authorList>
    </citation>
    <scope>NUCLEOTIDE SEQUENCE [LARGE SCALE GENOMIC DNA]</scope>
    <source>
        <strain evidence="4">Co18 / CGMCC 3.14243</strain>
        <tissue evidence="3">Fruit-body</tissue>
    </source>
</reference>
<protein>
    <submittedName>
        <fullName evidence="3">Uncharacterized protein</fullName>
    </submittedName>
</protein>
<evidence type="ECO:0000256" key="1">
    <source>
        <dbReference type="SAM" id="MobiDB-lite"/>
    </source>
</evidence>
<keyword evidence="2" id="KW-0812">Transmembrane</keyword>
<sequence length="650" mass="72976">MVTSRPGGYELCGLDEVNSEPGSNHVDRSPGPRAPRPRWKSPRLLAISAGAVLVLFSLLWITHSNVAKVAKDVPAALDELQGKPAPGPDLGPTAGASPARVFASIVAGNVQAPYEVLDAVLHPERKALVSPNGEWRLQLADDGELILQTYLDATWNPVWWAHSGAYRRKSAATGTPYVAVDAGGAVRVLVMATGADGDAVADGRWDSSTLRRCSSVEGDAITSEMPAPQSMALANDGRLLVFNRESRLSCVLYDDTSDQHPTLHQSVDFTVADVEQPDPEHDQWPMFQNSDKLSNLQLRGMLERDLAKGNQSLRLGRQHLQTTFNTAIVLPTYRGHADFCVKFLRSMIRHCVDCHQWQINLILTTEDVDQFRSALFEAGNESVGYYLPGLRIVEYEAMQFEYYGPEIDVAGITKGMNMFLLQDFKKMHGCLNTGKRHCLLLDSEGIMLRTTWLADIVSEYLENPFVIHTPESRNGSSHPIPWSTPCGDMLKIDNFSDAGWLLEYYLWVFDSRGNPQELFMEVCYFAYIWAKKGPVEGPEYRFITSKRLLGQRLWDLMWPRRVYEKGADPESRVDARGLSIIEDVRAWLEWFPDLLPPVAQVWERNQMRLFKAGQNMWQAIAFLGIAKSVHLCVSEQPRDLYEAAMWGYLT</sequence>
<feature type="transmembrane region" description="Helical" evidence="2">
    <location>
        <begin position="43"/>
        <end position="61"/>
    </location>
</feature>
<feature type="region of interest" description="Disordered" evidence="1">
    <location>
        <begin position="1"/>
        <end position="39"/>
    </location>
</feature>
<dbReference type="AlphaFoldDB" id="T5A5S7"/>
<keyword evidence="2" id="KW-0472">Membrane</keyword>
<evidence type="ECO:0000256" key="2">
    <source>
        <dbReference type="SAM" id="Phobius"/>
    </source>
</evidence>
<dbReference type="OrthoDB" id="5138090at2759"/>